<evidence type="ECO:0000313" key="2">
    <source>
        <dbReference type="Proteomes" id="UP001164250"/>
    </source>
</evidence>
<evidence type="ECO:0000313" key="1">
    <source>
        <dbReference type="EMBL" id="KAJ0096062.1"/>
    </source>
</evidence>
<accession>A0ACC1BB41</accession>
<dbReference type="EMBL" id="CM047902">
    <property type="protein sequence ID" value="KAJ0096062.1"/>
    <property type="molecule type" value="Genomic_DNA"/>
</dbReference>
<organism evidence="1 2">
    <name type="scientific">Pistacia atlantica</name>
    <dbReference type="NCBI Taxonomy" id="434234"/>
    <lineage>
        <taxon>Eukaryota</taxon>
        <taxon>Viridiplantae</taxon>
        <taxon>Streptophyta</taxon>
        <taxon>Embryophyta</taxon>
        <taxon>Tracheophyta</taxon>
        <taxon>Spermatophyta</taxon>
        <taxon>Magnoliopsida</taxon>
        <taxon>eudicotyledons</taxon>
        <taxon>Gunneridae</taxon>
        <taxon>Pentapetalae</taxon>
        <taxon>rosids</taxon>
        <taxon>malvids</taxon>
        <taxon>Sapindales</taxon>
        <taxon>Anacardiaceae</taxon>
        <taxon>Pistacia</taxon>
    </lineage>
</organism>
<gene>
    <name evidence="1" type="ORF">Patl1_16447</name>
</gene>
<proteinExistence type="predicted"/>
<keyword evidence="2" id="KW-1185">Reference proteome</keyword>
<dbReference type="Proteomes" id="UP001164250">
    <property type="component" value="Chromosome 6"/>
</dbReference>
<sequence>MPEFRKQFNQNKKTIRGESQITRKVRVICDDPYATDSSSSEDESERNDSIVNKRKRFVREIHIPLGPALPTPEAESSFDSNNEVKNPSKKRKSPISTTPSSPSGKPKGVRQRKWGKWAAEIRDPFKKGRIWLGTYDTKEEAARAYEVKRLEFEARAAAAAAVADEEKSNISSSKSDMSSSSSLVASNSHTNNNNPDVVSSEESESVLSHNSPASVLELDTSGSNLTTNCKGDLFKEGFDTNFEDLEIPFFFMDQPFEEELGNFFNDDCDQLLGDFCSIDDLTVNVVGGNEPSALPDCDFELEFGNLDFASLEEQAVPLNIACL</sequence>
<comment type="caution">
    <text evidence="1">The sequence shown here is derived from an EMBL/GenBank/DDBJ whole genome shotgun (WGS) entry which is preliminary data.</text>
</comment>
<protein>
    <submittedName>
        <fullName evidence="1">Uncharacterized protein</fullName>
    </submittedName>
</protein>
<reference evidence="2" key="1">
    <citation type="journal article" date="2023" name="G3 (Bethesda)">
        <title>Genome assembly and association tests identify interacting loci associated with vigor, precocity, and sex in interspecific pistachio rootstocks.</title>
        <authorList>
            <person name="Palmer W."/>
            <person name="Jacygrad E."/>
            <person name="Sagayaradj S."/>
            <person name="Cavanaugh K."/>
            <person name="Han R."/>
            <person name="Bertier L."/>
            <person name="Beede B."/>
            <person name="Kafkas S."/>
            <person name="Golino D."/>
            <person name="Preece J."/>
            <person name="Michelmore R."/>
        </authorList>
    </citation>
    <scope>NUCLEOTIDE SEQUENCE [LARGE SCALE GENOMIC DNA]</scope>
</reference>
<name>A0ACC1BB41_9ROSI</name>